<keyword evidence="10" id="KW-1185">Reference proteome</keyword>
<dbReference type="Proteomes" id="UP000476064">
    <property type="component" value="Chromosome"/>
</dbReference>
<dbReference type="InterPro" id="IPR036890">
    <property type="entry name" value="HATPase_C_sf"/>
</dbReference>
<feature type="transmembrane region" description="Helical" evidence="7">
    <location>
        <begin position="12"/>
        <end position="32"/>
    </location>
</feature>
<evidence type="ECO:0000313" key="9">
    <source>
        <dbReference type="EMBL" id="QHT62742.1"/>
    </source>
</evidence>
<evidence type="ECO:0000256" key="7">
    <source>
        <dbReference type="SAM" id="Phobius"/>
    </source>
</evidence>
<organism evidence="9 10">
    <name type="scientific">Paenibacillus lycopersici</name>
    <dbReference type="NCBI Taxonomy" id="2704462"/>
    <lineage>
        <taxon>Bacteria</taxon>
        <taxon>Bacillati</taxon>
        <taxon>Bacillota</taxon>
        <taxon>Bacilli</taxon>
        <taxon>Bacillales</taxon>
        <taxon>Paenibacillaceae</taxon>
        <taxon>Paenibacillus</taxon>
    </lineage>
</organism>
<dbReference type="Pfam" id="PF06580">
    <property type="entry name" value="His_kinase"/>
    <property type="match status" value="1"/>
</dbReference>
<dbReference type="InterPro" id="IPR010559">
    <property type="entry name" value="Sig_transdc_His_kin_internal"/>
</dbReference>
<proteinExistence type="predicted"/>
<evidence type="ECO:0000259" key="8">
    <source>
        <dbReference type="PROSITE" id="PS50885"/>
    </source>
</evidence>
<dbReference type="CDD" id="cd06225">
    <property type="entry name" value="HAMP"/>
    <property type="match status" value="1"/>
</dbReference>
<dbReference type="InterPro" id="IPR050640">
    <property type="entry name" value="Bact_2-comp_sensor_kinase"/>
</dbReference>
<dbReference type="SMART" id="SM00304">
    <property type="entry name" value="HAMP"/>
    <property type="match status" value="1"/>
</dbReference>
<dbReference type="KEGG" id="plyc:GXP70_24005"/>
<dbReference type="AlphaFoldDB" id="A0A6C0G2T3"/>
<dbReference type="InterPro" id="IPR003660">
    <property type="entry name" value="HAMP_dom"/>
</dbReference>
<evidence type="ECO:0000256" key="2">
    <source>
        <dbReference type="ARBA" id="ARBA00022475"/>
    </source>
</evidence>
<reference evidence="9 10" key="1">
    <citation type="submission" date="2020-01" db="EMBL/GenBank/DDBJ databases">
        <title>Paenibacillus sp. nov., isolated from tomato rhizosphere.</title>
        <authorList>
            <person name="Weon H.-Y."/>
            <person name="Lee S.A."/>
        </authorList>
    </citation>
    <scope>NUCLEOTIDE SEQUENCE [LARGE SCALE GENOMIC DNA]</scope>
    <source>
        <strain evidence="9 10">12200R-189</strain>
    </source>
</reference>
<evidence type="ECO:0000256" key="4">
    <source>
        <dbReference type="ARBA" id="ARBA00022679"/>
    </source>
</evidence>
<evidence type="ECO:0000256" key="3">
    <source>
        <dbReference type="ARBA" id="ARBA00022553"/>
    </source>
</evidence>
<dbReference type="PANTHER" id="PTHR34220:SF7">
    <property type="entry name" value="SENSOR HISTIDINE KINASE YPDA"/>
    <property type="match status" value="1"/>
</dbReference>
<evidence type="ECO:0000256" key="5">
    <source>
        <dbReference type="ARBA" id="ARBA00022777"/>
    </source>
</evidence>
<keyword evidence="3" id="KW-0597">Phosphoprotein</keyword>
<dbReference type="Pfam" id="PF00672">
    <property type="entry name" value="HAMP"/>
    <property type="match status" value="1"/>
</dbReference>
<dbReference type="Gene3D" id="6.10.340.10">
    <property type="match status" value="1"/>
</dbReference>
<dbReference type="InterPro" id="IPR003594">
    <property type="entry name" value="HATPase_dom"/>
</dbReference>
<keyword evidence="6 7" id="KW-0472">Membrane</keyword>
<dbReference type="RefSeq" id="WP_162359173.1">
    <property type="nucleotide sequence ID" value="NZ_CP048209.1"/>
</dbReference>
<keyword evidence="7" id="KW-1133">Transmembrane helix</keyword>
<dbReference type="PANTHER" id="PTHR34220">
    <property type="entry name" value="SENSOR HISTIDINE KINASE YPDA"/>
    <property type="match status" value="1"/>
</dbReference>
<keyword evidence="2" id="KW-1003">Cell membrane</keyword>
<feature type="transmembrane region" description="Helical" evidence="7">
    <location>
        <begin position="297"/>
        <end position="316"/>
    </location>
</feature>
<feature type="domain" description="HAMP" evidence="8">
    <location>
        <begin position="318"/>
        <end position="370"/>
    </location>
</feature>
<protein>
    <submittedName>
        <fullName evidence="9">Sensor histidine kinase</fullName>
    </submittedName>
</protein>
<dbReference type="Pfam" id="PF02518">
    <property type="entry name" value="HATPase_c"/>
    <property type="match status" value="1"/>
</dbReference>
<keyword evidence="4" id="KW-0808">Transferase</keyword>
<dbReference type="EMBL" id="CP048209">
    <property type="protein sequence ID" value="QHT62742.1"/>
    <property type="molecule type" value="Genomic_DNA"/>
</dbReference>
<evidence type="ECO:0000313" key="10">
    <source>
        <dbReference type="Proteomes" id="UP000476064"/>
    </source>
</evidence>
<dbReference type="SUPFAM" id="SSF158472">
    <property type="entry name" value="HAMP domain-like"/>
    <property type="match status" value="1"/>
</dbReference>
<dbReference type="PROSITE" id="PS50885">
    <property type="entry name" value="HAMP"/>
    <property type="match status" value="1"/>
</dbReference>
<dbReference type="SUPFAM" id="SSF55874">
    <property type="entry name" value="ATPase domain of HSP90 chaperone/DNA topoisomerase II/histidine kinase"/>
    <property type="match status" value="1"/>
</dbReference>
<dbReference type="Gene3D" id="3.30.565.10">
    <property type="entry name" value="Histidine kinase-like ATPase, C-terminal domain"/>
    <property type="match status" value="1"/>
</dbReference>
<sequence length="597" mass="67664">MQGSFRRHLPAFSIYPKLVLCFLLVIVPIYAISFMMNQSSKQLVEKQLSQAVQSQVHFYRSSLDTEISRLNQLKAEYANDSDFQRLATAANLMNDFERVQAILSVKNKLHLLKSSTPFVENVKVYIPLLDRSIIANDLNDRIPADEMQALLNPASMQTLIFRFDNRLLISQLYPGVVRPGQQPILALEIELSRSKLKEMLSGIVQSNDGHAVIWNPDSDWYVADGPLGPLESELRQLAARNANLGTDVRERPGSGSVNVNGKNYFASYEYSPVTNTYLAVYMPTEQVLSPITRYSRWLLLLSVISLALVALFSFSIHRVIHRPLGLLVDAFRKVERGDLGVAVKHRWRDEFHYLYGQFNQMVARIRVLIQEVYEQQILSQRSELKQLQSQINPHFLFNSFFILKGLVRRGEQELSLRMLDSLGEYFRFITRTGQEEVTLESELAHVKSYLDIQNMRFSGSIETHCEPLPGGWKDVLVPRLILQPLVENAYKHGLEDKVSGGKLAIRFETEAGGLAIVVEDNGDSLSDERLQALARSLRDVGRAKETTGILNVHRRMMLTSGGECGIEAARSPLGGLRIRLTIPKRRENEHVSSTDRG</sequence>
<dbReference type="GO" id="GO:0005886">
    <property type="term" value="C:plasma membrane"/>
    <property type="evidence" value="ECO:0007669"/>
    <property type="project" value="UniProtKB-SubCell"/>
</dbReference>
<accession>A0A6C0G2T3</accession>
<evidence type="ECO:0000256" key="6">
    <source>
        <dbReference type="ARBA" id="ARBA00023136"/>
    </source>
</evidence>
<dbReference type="GO" id="GO:0000155">
    <property type="term" value="F:phosphorelay sensor kinase activity"/>
    <property type="evidence" value="ECO:0007669"/>
    <property type="project" value="InterPro"/>
</dbReference>
<keyword evidence="5 9" id="KW-0418">Kinase</keyword>
<gene>
    <name evidence="9" type="ORF">GXP70_24005</name>
</gene>
<evidence type="ECO:0000256" key="1">
    <source>
        <dbReference type="ARBA" id="ARBA00004651"/>
    </source>
</evidence>
<keyword evidence="7" id="KW-0812">Transmembrane</keyword>
<name>A0A6C0G2T3_9BACL</name>
<comment type="subcellular location">
    <subcellularLocation>
        <location evidence="1">Cell membrane</location>
        <topology evidence="1">Multi-pass membrane protein</topology>
    </subcellularLocation>
</comment>